<dbReference type="PANTHER" id="PTHR43840">
    <property type="entry name" value="MITOCHONDRIAL METAL TRANSPORTER 1-RELATED"/>
    <property type="match status" value="1"/>
</dbReference>
<organism evidence="12 13">
    <name type="scientific">Zymobacter palmae</name>
    <dbReference type="NCBI Taxonomy" id="33074"/>
    <lineage>
        <taxon>Bacteria</taxon>
        <taxon>Pseudomonadati</taxon>
        <taxon>Pseudomonadota</taxon>
        <taxon>Gammaproteobacteria</taxon>
        <taxon>Oceanospirillales</taxon>
        <taxon>Halomonadaceae</taxon>
        <taxon>Zymobacter group</taxon>
        <taxon>Zymobacter</taxon>
    </lineage>
</organism>
<feature type="domain" description="Cation efflux protein cytoplasmic" evidence="11">
    <location>
        <begin position="227"/>
        <end position="303"/>
    </location>
</feature>
<feature type="transmembrane region" description="Helical" evidence="9">
    <location>
        <begin position="174"/>
        <end position="192"/>
    </location>
</feature>
<name>A0A348HDJ4_9GAMM</name>
<evidence type="ECO:0000256" key="4">
    <source>
        <dbReference type="ARBA" id="ARBA00022496"/>
    </source>
</evidence>
<feature type="transmembrane region" description="Helical" evidence="9">
    <location>
        <begin position="129"/>
        <end position="153"/>
    </location>
</feature>
<evidence type="ECO:0000256" key="2">
    <source>
        <dbReference type="ARBA" id="ARBA00010212"/>
    </source>
</evidence>
<evidence type="ECO:0000259" key="10">
    <source>
        <dbReference type="Pfam" id="PF01545"/>
    </source>
</evidence>
<evidence type="ECO:0000256" key="9">
    <source>
        <dbReference type="SAM" id="Phobius"/>
    </source>
</evidence>
<keyword evidence="3" id="KW-0813">Transport</keyword>
<dbReference type="GO" id="GO:0006826">
    <property type="term" value="P:iron ion transport"/>
    <property type="evidence" value="ECO:0007669"/>
    <property type="project" value="UniProtKB-KW"/>
</dbReference>
<evidence type="ECO:0000256" key="3">
    <source>
        <dbReference type="ARBA" id="ARBA00022448"/>
    </source>
</evidence>
<dbReference type="Gene3D" id="3.30.70.1350">
    <property type="entry name" value="Cation efflux protein, cytoplasmic domain"/>
    <property type="match status" value="1"/>
</dbReference>
<evidence type="ECO:0000259" key="11">
    <source>
        <dbReference type="Pfam" id="PF16916"/>
    </source>
</evidence>
<reference evidence="12 13" key="1">
    <citation type="submission" date="2018-09" db="EMBL/GenBank/DDBJ databases">
        <title>Zymobacter palmae IAM14233 (=T109) whole genome analysis.</title>
        <authorList>
            <person name="Yanase H."/>
        </authorList>
    </citation>
    <scope>NUCLEOTIDE SEQUENCE [LARGE SCALE GENOMIC DNA]</scope>
    <source>
        <strain evidence="12 13">IAM14233</strain>
    </source>
</reference>
<evidence type="ECO:0000256" key="7">
    <source>
        <dbReference type="ARBA" id="ARBA00022989"/>
    </source>
</evidence>
<keyword evidence="4" id="KW-0410">Iron transport</keyword>
<dbReference type="FunFam" id="1.20.1510.10:FF:000006">
    <property type="entry name" value="Divalent cation efflux transporter"/>
    <property type="match status" value="1"/>
</dbReference>
<dbReference type="GO" id="GO:0006829">
    <property type="term" value="P:zinc ion transport"/>
    <property type="evidence" value="ECO:0007669"/>
    <property type="project" value="UniProtKB-KW"/>
</dbReference>
<sequence>MLEDIRYSHPEKPIAMTSSRTQLQQAQRINIVTAVADGLLGLVKIGVGSLTASGALVADGIHSLADLFTDLMVMVAMHFGRQAPDKQHPYGHGRIETMASLALGFLLIAIAVIIGWDSLQAMFVPQHGAIGYAALGVTILALLVKEAIFHWTLRTAREQRSQLLEASAWHSRSDSLSSLIVLIGLIGSLFGLHWLDPLAALLVSFLVGRIGAETLWQASRELIDTTLSDDEIDSVRKSALTVSELRDIHDLRARHVGAMICLDVHLLVDDDLSASEAHEIGNAAVAAIRRDHPTIRDITFHIDVEDDHLSKHAAQHLPLRKEVKAALDKAWQDQSWWPHCQKMSLHYQAHRDHQTRHIDLDLYLPCDVVFDDATLQLAYSLTADLPWRGELNIWHAAVPCTGKHLPAHEE</sequence>
<dbReference type="Gene3D" id="1.20.1510.10">
    <property type="entry name" value="Cation efflux protein transmembrane domain"/>
    <property type="match status" value="1"/>
</dbReference>
<dbReference type="SUPFAM" id="SSF160240">
    <property type="entry name" value="Cation efflux protein cytoplasmic domain-like"/>
    <property type="match status" value="1"/>
</dbReference>
<dbReference type="EMBL" id="AP018933">
    <property type="protein sequence ID" value="BBG29696.1"/>
    <property type="molecule type" value="Genomic_DNA"/>
</dbReference>
<dbReference type="GO" id="GO:0016020">
    <property type="term" value="C:membrane"/>
    <property type="evidence" value="ECO:0007669"/>
    <property type="project" value="UniProtKB-SubCell"/>
</dbReference>
<dbReference type="Pfam" id="PF16916">
    <property type="entry name" value="ZT_dimer"/>
    <property type="match status" value="1"/>
</dbReference>
<protein>
    <submittedName>
        <fullName evidence="12">Predicted Co/Zn/Cd cation transporters</fullName>
    </submittedName>
</protein>
<comment type="subcellular location">
    <subcellularLocation>
        <location evidence="1">Membrane</location>
        <topology evidence="1">Multi-pass membrane protein</topology>
    </subcellularLocation>
</comment>
<dbReference type="GO" id="GO:0008324">
    <property type="term" value="F:monoatomic cation transmembrane transporter activity"/>
    <property type="evidence" value="ECO:0007669"/>
    <property type="project" value="InterPro"/>
</dbReference>
<keyword evidence="13" id="KW-1185">Reference proteome</keyword>
<keyword evidence="6" id="KW-0406">Ion transport</keyword>
<keyword evidence="6" id="KW-0864">Zinc transport</keyword>
<evidence type="ECO:0000256" key="1">
    <source>
        <dbReference type="ARBA" id="ARBA00004141"/>
    </source>
</evidence>
<evidence type="ECO:0000313" key="13">
    <source>
        <dbReference type="Proteomes" id="UP000267342"/>
    </source>
</evidence>
<dbReference type="InterPro" id="IPR058533">
    <property type="entry name" value="Cation_efflux_TM"/>
</dbReference>
<dbReference type="InterPro" id="IPR027469">
    <property type="entry name" value="Cation_efflux_TMD_sf"/>
</dbReference>
<keyword evidence="7 9" id="KW-1133">Transmembrane helix</keyword>
<evidence type="ECO:0000256" key="8">
    <source>
        <dbReference type="ARBA" id="ARBA00023136"/>
    </source>
</evidence>
<accession>A0A348HDJ4</accession>
<dbReference type="KEGG" id="zpl:ZBT109_0923"/>
<dbReference type="InterPro" id="IPR050291">
    <property type="entry name" value="CDF_Transporter"/>
</dbReference>
<dbReference type="InterPro" id="IPR002524">
    <property type="entry name" value="Cation_efflux"/>
</dbReference>
<keyword evidence="6" id="KW-0862">Zinc</keyword>
<comment type="similarity">
    <text evidence="2">Belongs to the cation diffusion facilitator (CDF) transporter (TC 2.A.4) family. FieF subfamily.</text>
</comment>
<gene>
    <name evidence="12" type="ORF">ZBT109_0923</name>
</gene>
<dbReference type="InterPro" id="IPR036837">
    <property type="entry name" value="Cation_efflux_CTD_sf"/>
</dbReference>
<dbReference type="InterPro" id="IPR027470">
    <property type="entry name" value="Cation_efflux_CTD"/>
</dbReference>
<dbReference type="AlphaFoldDB" id="A0A348HDJ4"/>
<dbReference type="SUPFAM" id="SSF161111">
    <property type="entry name" value="Cation efflux protein transmembrane domain-like"/>
    <property type="match status" value="1"/>
</dbReference>
<feature type="transmembrane region" description="Helical" evidence="9">
    <location>
        <begin position="101"/>
        <end position="123"/>
    </location>
</feature>
<feature type="domain" description="Cation efflux protein transmembrane" evidence="10">
    <location>
        <begin position="31"/>
        <end position="223"/>
    </location>
</feature>
<proteinExistence type="inferred from homology"/>
<dbReference type="STRING" id="1123510.GCA_000620025_02284"/>
<evidence type="ECO:0000256" key="5">
    <source>
        <dbReference type="ARBA" id="ARBA00022692"/>
    </source>
</evidence>
<dbReference type="Proteomes" id="UP000267342">
    <property type="component" value="Chromosome"/>
</dbReference>
<keyword evidence="8 9" id="KW-0472">Membrane</keyword>
<evidence type="ECO:0000313" key="12">
    <source>
        <dbReference type="EMBL" id="BBG29696.1"/>
    </source>
</evidence>
<dbReference type="NCBIfam" id="TIGR01297">
    <property type="entry name" value="CDF"/>
    <property type="match status" value="1"/>
</dbReference>
<dbReference type="Pfam" id="PF01545">
    <property type="entry name" value="Cation_efflux"/>
    <property type="match status" value="1"/>
</dbReference>
<keyword evidence="4" id="KW-0408">Iron</keyword>
<evidence type="ECO:0000256" key="6">
    <source>
        <dbReference type="ARBA" id="ARBA00022906"/>
    </source>
</evidence>
<dbReference type="PANTHER" id="PTHR43840:SF15">
    <property type="entry name" value="MITOCHONDRIAL METAL TRANSPORTER 1-RELATED"/>
    <property type="match status" value="1"/>
</dbReference>
<keyword evidence="5 9" id="KW-0812">Transmembrane</keyword>